<reference evidence="2 3" key="1">
    <citation type="submission" date="2020-04" db="EMBL/GenBank/DDBJ databases">
        <title>Perkinsus chesapeaki whole genome sequence.</title>
        <authorList>
            <person name="Bogema D.R."/>
        </authorList>
    </citation>
    <scope>NUCLEOTIDE SEQUENCE [LARGE SCALE GENOMIC DNA]</scope>
    <source>
        <strain evidence="2">ATCC PRA-425</strain>
    </source>
</reference>
<comment type="caution">
    <text evidence="2">The sequence shown here is derived from an EMBL/GenBank/DDBJ whole genome shotgun (WGS) entry which is preliminary data.</text>
</comment>
<protein>
    <submittedName>
        <fullName evidence="2">Uncharacterized protein</fullName>
    </submittedName>
</protein>
<dbReference type="OrthoDB" id="10674161at2759"/>
<dbReference type="EMBL" id="JAAPAO010000432">
    <property type="protein sequence ID" value="KAF4659972.1"/>
    <property type="molecule type" value="Genomic_DNA"/>
</dbReference>
<keyword evidence="3" id="KW-1185">Reference proteome</keyword>
<dbReference type="Proteomes" id="UP000591131">
    <property type="component" value="Unassembled WGS sequence"/>
</dbReference>
<evidence type="ECO:0000256" key="1">
    <source>
        <dbReference type="SAM" id="MobiDB-lite"/>
    </source>
</evidence>
<gene>
    <name evidence="2" type="ORF">FOL47_007368</name>
</gene>
<proteinExistence type="predicted"/>
<name>A0A7J6LL12_PERCH</name>
<feature type="region of interest" description="Disordered" evidence="1">
    <location>
        <begin position="1"/>
        <end position="79"/>
    </location>
</feature>
<feature type="compositionally biased region" description="Polar residues" evidence="1">
    <location>
        <begin position="20"/>
        <end position="31"/>
    </location>
</feature>
<sequence length="235" mass="25055">MITRTADGTRINKPARYRQSDTNTATNSGSRPDSRPKALPKTKTKPIIKAKSKPKARLPGRGRGKGRGQPKKTYPASTIPPTFIHADISSLPYGSLAGLGAHNSLVSPQNTMPLACNSVSSLQEPSRVDGPEIPDVYDPIDDRFSDDEISECGSTGTRVVAPLSSNATGDGSARAIPTNFNAGRGSSTTNPIYFEFPTSQADYDINECSPEDPVLRCAVSSSSWFDKPPSGFLPD</sequence>
<evidence type="ECO:0000313" key="3">
    <source>
        <dbReference type="Proteomes" id="UP000591131"/>
    </source>
</evidence>
<evidence type="ECO:0000313" key="2">
    <source>
        <dbReference type="EMBL" id="KAF4659972.1"/>
    </source>
</evidence>
<dbReference type="AlphaFoldDB" id="A0A7J6LL12"/>
<feature type="compositionally biased region" description="Basic residues" evidence="1">
    <location>
        <begin position="38"/>
        <end position="70"/>
    </location>
</feature>
<accession>A0A7J6LL12</accession>
<organism evidence="2 3">
    <name type="scientific">Perkinsus chesapeaki</name>
    <name type="common">Clam parasite</name>
    <name type="synonym">Perkinsus andrewsi</name>
    <dbReference type="NCBI Taxonomy" id="330153"/>
    <lineage>
        <taxon>Eukaryota</taxon>
        <taxon>Sar</taxon>
        <taxon>Alveolata</taxon>
        <taxon>Perkinsozoa</taxon>
        <taxon>Perkinsea</taxon>
        <taxon>Perkinsida</taxon>
        <taxon>Perkinsidae</taxon>
        <taxon>Perkinsus</taxon>
    </lineage>
</organism>